<dbReference type="NCBIfam" id="TIGR02495">
    <property type="entry name" value="NrdG2"/>
    <property type="match status" value="1"/>
</dbReference>
<dbReference type="Pfam" id="PF04055">
    <property type="entry name" value="Radical_SAM"/>
    <property type="match status" value="1"/>
</dbReference>
<keyword evidence="3" id="KW-0949">S-adenosyl-L-methionine</keyword>
<dbReference type="InterPro" id="IPR012840">
    <property type="entry name" value="NrdG2"/>
</dbReference>
<evidence type="ECO:0000256" key="4">
    <source>
        <dbReference type="ARBA" id="ARBA00022723"/>
    </source>
</evidence>
<dbReference type="Proteomes" id="UP001317742">
    <property type="component" value="Chromosome"/>
</dbReference>
<dbReference type="InterPro" id="IPR007197">
    <property type="entry name" value="rSAM"/>
</dbReference>
<dbReference type="InterPro" id="IPR013785">
    <property type="entry name" value="Aldolase_TIM"/>
</dbReference>
<dbReference type="PANTHER" id="PTHR30352">
    <property type="entry name" value="PYRUVATE FORMATE-LYASE-ACTIVATING ENZYME"/>
    <property type="match status" value="1"/>
</dbReference>
<sequence length="229" mass="25674">MAMNKPAGVWNYVRGFENLSLCDWPGRATCIIFLGGCNLHCPTCHNFELAWDMTSLPAIDPVHIKSYLRDRAGWLDGVTVTGGEPTTVASVGELLWELKKYNLPIKMDTNGMRPEVVQDLLHSKLVDTFAVDVKGPWAKYPSLTGHAVSEIAAQANMQRIFEMAKTTTDSFYFRCTQVPGLTEADLDVARGYLPQGYELTIQKFVPPRRKQEHAKPNHEERRPVGDVVI</sequence>
<evidence type="ECO:0000256" key="6">
    <source>
        <dbReference type="ARBA" id="ARBA00023014"/>
    </source>
</evidence>
<keyword evidence="6" id="KW-0411">Iron-sulfur</keyword>
<comment type="cofactor">
    <cofactor evidence="1">
        <name>[4Fe-4S] cluster</name>
        <dbReference type="ChEBI" id="CHEBI:49883"/>
    </cofactor>
</comment>
<feature type="domain" description="Radical SAM core" evidence="8">
    <location>
        <begin position="31"/>
        <end position="185"/>
    </location>
</feature>
<evidence type="ECO:0000256" key="3">
    <source>
        <dbReference type="ARBA" id="ARBA00022691"/>
    </source>
</evidence>
<dbReference type="Gene3D" id="3.20.20.70">
    <property type="entry name" value="Aldolase class I"/>
    <property type="match status" value="1"/>
</dbReference>
<gene>
    <name evidence="9" type="ORF">SYK_32800</name>
</gene>
<protein>
    <submittedName>
        <fullName evidence="9">Anaerobic ribonucleoside-triphosphate reductase activating protein</fullName>
    </submittedName>
</protein>
<reference evidence="9 10" key="1">
    <citation type="submission" date="2022-08" db="EMBL/GenBank/DDBJ databases">
        <title>Genome Sequence of the sulphate-reducing bacterium, Pseudodesulfovibrio sp. SYK.</title>
        <authorList>
            <person name="Kondo R."/>
            <person name="Kataoka T."/>
        </authorList>
    </citation>
    <scope>NUCLEOTIDE SEQUENCE [LARGE SCALE GENOMIC DNA]</scope>
    <source>
        <strain evidence="9 10">SYK</strain>
    </source>
</reference>
<keyword evidence="5" id="KW-0408">Iron</keyword>
<dbReference type="PANTHER" id="PTHR30352:SF5">
    <property type="entry name" value="PYRUVATE FORMATE-LYASE 1-ACTIVATING ENZYME"/>
    <property type="match status" value="1"/>
</dbReference>
<dbReference type="SUPFAM" id="SSF102114">
    <property type="entry name" value="Radical SAM enzymes"/>
    <property type="match status" value="1"/>
</dbReference>
<evidence type="ECO:0000313" key="9">
    <source>
        <dbReference type="EMBL" id="BDQ38920.1"/>
    </source>
</evidence>
<dbReference type="InterPro" id="IPR058240">
    <property type="entry name" value="rSAM_sf"/>
</dbReference>
<dbReference type="SFLD" id="SFLDS00029">
    <property type="entry name" value="Radical_SAM"/>
    <property type="match status" value="1"/>
</dbReference>
<evidence type="ECO:0000256" key="1">
    <source>
        <dbReference type="ARBA" id="ARBA00001966"/>
    </source>
</evidence>
<dbReference type="EMBL" id="AP026709">
    <property type="protein sequence ID" value="BDQ38920.1"/>
    <property type="molecule type" value="Genomic_DNA"/>
</dbReference>
<keyword evidence="2" id="KW-0004">4Fe-4S</keyword>
<evidence type="ECO:0000256" key="5">
    <source>
        <dbReference type="ARBA" id="ARBA00023004"/>
    </source>
</evidence>
<dbReference type="InterPro" id="IPR034457">
    <property type="entry name" value="Organic_radical-activating"/>
</dbReference>
<dbReference type="SFLD" id="SFLDG01094">
    <property type="entry name" value="Uncharacterised_Radical_SAM_Su"/>
    <property type="match status" value="1"/>
</dbReference>
<keyword evidence="4" id="KW-0479">Metal-binding</keyword>
<name>A0ABM8B594_9BACT</name>
<evidence type="ECO:0000256" key="7">
    <source>
        <dbReference type="SAM" id="MobiDB-lite"/>
    </source>
</evidence>
<organism evidence="9 10">
    <name type="scientific">Pseudodesulfovibrio nedwellii</name>
    <dbReference type="NCBI Taxonomy" id="2973072"/>
    <lineage>
        <taxon>Bacteria</taxon>
        <taxon>Pseudomonadati</taxon>
        <taxon>Thermodesulfobacteriota</taxon>
        <taxon>Desulfovibrionia</taxon>
        <taxon>Desulfovibrionales</taxon>
        <taxon>Desulfovibrionaceae</taxon>
    </lineage>
</organism>
<dbReference type="CDD" id="cd01335">
    <property type="entry name" value="Radical_SAM"/>
    <property type="match status" value="1"/>
</dbReference>
<keyword evidence="10" id="KW-1185">Reference proteome</keyword>
<evidence type="ECO:0000256" key="2">
    <source>
        <dbReference type="ARBA" id="ARBA00022485"/>
    </source>
</evidence>
<feature type="region of interest" description="Disordered" evidence="7">
    <location>
        <begin position="207"/>
        <end position="229"/>
    </location>
</feature>
<accession>A0ABM8B594</accession>
<evidence type="ECO:0000313" key="10">
    <source>
        <dbReference type="Proteomes" id="UP001317742"/>
    </source>
</evidence>
<evidence type="ECO:0000259" key="8">
    <source>
        <dbReference type="Pfam" id="PF04055"/>
    </source>
</evidence>
<proteinExistence type="predicted"/>
<feature type="compositionally biased region" description="Basic and acidic residues" evidence="7">
    <location>
        <begin position="213"/>
        <end position="229"/>
    </location>
</feature>